<dbReference type="KEGG" id="ndi:NDAI_0J00840"/>
<dbReference type="InterPro" id="IPR006973">
    <property type="entry name" value="Cwf_Cwc_15"/>
</dbReference>
<dbReference type="GeneID" id="11494156"/>
<dbReference type="AlphaFoldDB" id="G0WGP8"/>
<reference evidence="2 3" key="1">
    <citation type="journal article" date="2011" name="Proc. Natl. Acad. Sci. U.S.A.">
        <title>Evolutionary erosion of yeast sex chromosomes by mating-type switching accidents.</title>
        <authorList>
            <person name="Gordon J.L."/>
            <person name="Armisen D."/>
            <person name="Proux-Wera E."/>
            <person name="Oheigeartaigh S.S."/>
            <person name="Byrne K.P."/>
            <person name="Wolfe K.H."/>
        </authorList>
    </citation>
    <scope>NUCLEOTIDE SEQUENCE [LARGE SCALE GENOMIC DNA]</scope>
    <source>
        <strain evidence="3">ATCC 10597 / BCRC 20456 / CBS 421 / NBRC 0211 / NRRL Y-12639</strain>
    </source>
</reference>
<evidence type="ECO:0000313" key="3">
    <source>
        <dbReference type="Proteomes" id="UP000000689"/>
    </source>
</evidence>
<dbReference type="eggNOG" id="KOG3228">
    <property type="taxonomic scope" value="Eukaryota"/>
</dbReference>
<dbReference type="Pfam" id="PF04889">
    <property type="entry name" value="Cwf_Cwc_15"/>
    <property type="match status" value="1"/>
</dbReference>
<feature type="region of interest" description="Disordered" evidence="1">
    <location>
        <begin position="1"/>
        <end position="56"/>
    </location>
</feature>
<accession>G0WGP8</accession>
<keyword evidence="3" id="KW-1185">Reference proteome</keyword>
<name>G0WGP8_NAUDC</name>
<dbReference type="OrthoDB" id="30179at2759"/>
<dbReference type="EMBL" id="HE580276">
    <property type="protein sequence ID" value="CCD26976.1"/>
    <property type="molecule type" value="Genomic_DNA"/>
</dbReference>
<evidence type="ECO:0000256" key="1">
    <source>
        <dbReference type="SAM" id="MobiDB-lite"/>
    </source>
</evidence>
<protein>
    <submittedName>
        <fullName evidence="2">Uncharacterized protein</fullName>
    </submittedName>
</protein>
<feature type="compositionally biased region" description="Basic and acidic residues" evidence="1">
    <location>
        <begin position="45"/>
        <end position="56"/>
    </location>
</feature>
<evidence type="ECO:0000313" key="2">
    <source>
        <dbReference type="EMBL" id="CCD26976.1"/>
    </source>
</evidence>
<dbReference type="RefSeq" id="XP_003672219.1">
    <property type="nucleotide sequence ID" value="XM_003672171.1"/>
</dbReference>
<feature type="region of interest" description="Disordered" evidence="1">
    <location>
        <begin position="80"/>
        <end position="106"/>
    </location>
</feature>
<proteinExistence type="predicted"/>
<feature type="compositionally biased region" description="Polar residues" evidence="1">
    <location>
        <begin position="90"/>
        <end position="99"/>
    </location>
</feature>
<dbReference type="Proteomes" id="UP000000689">
    <property type="component" value="Chromosome 10"/>
</dbReference>
<dbReference type="GO" id="GO:0000398">
    <property type="term" value="P:mRNA splicing, via spliceosome"/>
    <property type="evidence" value="ECO:0007669"/>
    <property type="project" value="EnsemblFungi"/>
</dbReference>
<sequence>MTTSHRPQLEARNGGKSAAYTPTSIQHARLLPGHKTLKIRSNTKKKVDSSEQEKDYGIRSKVNEDGFVDARNLYVENVKNSGADGEKDGNTQTNLTIESDGSRIGSTMLPPQDKKEEMINSTVPSGDVPAGPVKVDAWRTKTTFSRKKVVKSTENKKRTYVNNLTKSKYHQDFLHKFVK</sequence>
<feature type="compositionally biased region" description="Basic residues" evidence="1">
    <location>
        <begin position="35"/>
        <end position="44"/>
    </location>
</feature>
<dbReference type="STRING" id="1071378.G0WGP8"/>
<dbReference type="HOGENOM" id="CLU_100667_0_0_1"/>
<gene>
    <name evidence="2" type="primary">NDAI0J00840</name>
    <name evidence="2" type="ordered locus">NDAI_0J00840</name>
</gene>
<dbReference type="GO" id="GO:0005684">
    <property type="term" value="C:U2-type spliceosomal complex"/>
    <property type="evidence" value="ECO:0007669"/>
    <property type="project" value="EnsemblFungi"/>
</dbReference>
<organism evidence="2 3">
    <name type="scientific">Naumovozyma dairenensis (strain ATCC 10597 / BCRC 20456 / CBS 421 / NBRC 0211 / NRRL Y-12639)</name>
    <name type="common">Saccharomyces dairenensis</name>
    <dbReference type="NCBI Taxonomy" id="1071378"/>
    <lineage>
        <taxon>Eukaryota</taxon>
        <taxon>Fungi</taxon>
        <taxon>Dikarya</taxon>
        <taxon>Ascomycota</taxon>
        <taxon>Saccharomycotina</taxon>
        <taxon>Saccharomycetes</taxon>
        <taxon>Saccharomycetales</taxon>
        <taxon>Saccharomycetaceae</taxon>
        <taxon>Naumovozyma</taxon>
    </lineage>
</organism>
<dbReference type="GO" id="GO:0000974">
    <property type="term" value="C:Prp19 complex"/>
    <property type="evidence" value="ECO:0007669"/>
    <property type="project" value="EnsemblFungi"/>
</dbReference>